<dbReference type="Proteomes" id="UP000321513">
    <property type="component" value="Unassembled WGS sequence"/>
</dbReference>
<evidence type="ECO:0000313" key="2">
    <source>
        <dbReference type="Proteomes" id="UP000321513"/>
    </source>
</evidence>
<evidence type="ECO:0008006" key="3">
    <source>
        <dbReference type="Google" id="ProtNLM"/>
    </source>
</evidence>
<name>A0A512BK55_9BACT</name>
<dbReference type="AlphaFoldDB" id="A0A512BK55"/>
<organism evidence="1 2">
    <name type="scientific">Segetibacter aerophilus</name>
    <dbReference type="NCBI Taxonomy" id="670293"/>
    <lineage>
        <taxon>Bacteria</taxon>
        <taxon>Pseudomonadati</taxon>
        <taxon>Bacteroidota</taxon>
        <taxon>Chitinophagia</taxon>
        <taxon>Chitinophagales</taxon>
        <taxon>Chitinophagaceae</taxon>
        <taxon>Segetibacter</taxon>
    </lineage>
</organism>
<keyword evidence="2" id="KW-1185">Reference proteome</keyword>
<sequence>MSRESANPRFNSLNIPFSMITDIRIRAFRALDDPETCLKFIQGHRRVLSIYGIENITTNTNDWMFNPAIFVVVVESVDGEKLYGGSRLQAADGIHELPIEEATGKLDSRIYDIVKRYAASGTAELSGLWNSKEVAGLGVGSLFPTRVAISIANQVGVTNIFSLCSPTTVRFNEWMGSSVLTSVGENGTFYYPKLDLIATAVLLKDVDTLPKAHARERDKVMFLRENPKCVVQEKSPFKNVYINVHYDLEILSANPHEFLLNSVTSDHIY</sequence>
<comment type="caution">
    <text evidence="1">The sequence shown here is derived from an EMBL/GenBank/DDBJ whole genome shotgun (WGS) entry which is preliminary data.</text>
</comment>
<reference evidence="1 2" key="1">
    <citation type="submission" date="2019-07" db="EMBL/GenBank/DDBJ databases">
        <title>Whole genome shotgun sequence of Segetibacter aerophilus NBRC 106135.</title>
        <authorList>
            <person name="Hosoyama A."/>
            <person name="Uohara A."/>
            <person name="Ohji S."/>
            <person name="Ichikawa N."/>
        </authorList>
    </citation>
    <scope>NUCLEOTIDE SEQUENCE [LARGE SCALE GENOMIC DNA]</scope>
    <source>
        <strain evidence="1 2">NBRC 106135</strain>
    </source>
</reference>
<proteinExistence type="predicted"/>
<evidence type="ECO:0000313" key="1">
    <source>
        <dbReference type="EMBL" id="GEO12285.1"/>
    </source>
</evidence>
<gene>
    <name evidence="1" type="ORF">SAE01_47810</name>
</gene>
<accession>A0A512BK55</accession>
<dbReference type="EMBL" id="BJYT01000053">
    <property type="protein sequence ID" value="GEO12285.1"/>
    <property type="molecule type" value="Genomic_DNA"/>
</dbReference>
<protein>
    <recommendedName>
        <fullName evidence="3">N-acetyltransferase domain-containing protein</fullName>
    </recommendedName>
</protein>